<sequence length="76" mass="8901">MSHFYTCSVYKVFEYKICAAWTGEMGAAGRCVSHLVSDALKLFLTFAFDLSYLCFSAFIRYYDLCRFLFLDKMNLF</sequence>
<gene>
    <name evidence="2" type="ORF">B296_00031623</name>
</gene>
<dbReference type="Proteomes" id="UP000287651">
    <property type="component" value="Unassembled WGS sequence"/>
</dbReference>
<dbReference type="EMBL" id="AMZH03003099">
    <property type="protein sequence ID" value="RRT73423.1"/>
    <property type="molecule type" value="Genomic_DNA"/>
</dbReference>
<comment type="caution">
    <text evidence="2">The sequence shown here is derived from an EMBL/GenBank/DDBJ whole genome shotgun (WGS) entry which is preliminary data.</text>
</comment>
<evidence type="ECO:0000256" key="1">
    <source>
        <dbReference type="SAM" id="Phobius"/>
    </source>
</evidence>
<evidence type="ECO:0000313" key="2">
    <source>
        <dbReference type="EMBL" id="RRT73423.1"/>
    </source>
</evidence>
<evidence type="ECO:0000313" key="3">
    <source>
        <dbReference type="Proteomes" id="UP000287651"/>
    </source>
</evidence>
<feature type="transmembrane region" description="Helical" evidence="1">
    <location>
        <begin position="42"/>
        <end position="62"/>
    </location>
</feature>
<keyword evidence="1" id="KW-0472">Membrane</keyword>
<name>A0A427AB27_ENSVE</name>
<keyword evidence="1" id="KW-0812">Transmembrane</keyword>
<accession>A0A427AB27</accession>
<protein>
    <submittedName>
        <fullName evidence="2">Uncharacterized protein</fullName>
    </submittedName>
</protein>
<keyword evidence="1" id="KW-1133">Transmembrane helix</keyword>
<organism evidence="2 3">
    <name type="scientific">Ensete ventricosum</name>
    <name type="common">Abyssinian banana</name>
    <name type="synonym">Musa ensete</name>
    <dbReference type="NCBI Taxonomy" id="4639"/>
    <lineage>
        <taxon>Eukaryota</taxon>
        <taxon>Viridiplantae</taxon>
        <taxon>Streptophyta</taxon>
        <taxon>Embryophyta</taxon>
        <taxon>Tracheophyta</taxon>
        <taxon>Spermatophyta</taxon>
        <taxon>Magnoliopsida</taxon>
        <taxon>Liliopsida</taxon>
        <taxon>Zingiberales</taxon>
        <taxon>Musaceae</taxon>
        <taxon>Ensete</taxon>
    </lineage>
</organism>
<dbReference type="AlphaFoldDB" id="A0A427AB27"/>
<reference evidence="2 3" key="1">
    <citation type="journal article" date="2014" name="Agronomy (Basel)">
        <title>A Draft Genome Sequence for Ensete ventricosum, the Drought-Tolerant Tree Against Hunger.</title>
        <authorList>
            <person name="Harrison J."/>
            <person name="Moore K.A."/>
            <person name="Paszkiewicz K."/>
            <person name="Jones T."/>
            <person name="Grant M."/>
            <person name="Ambacheew D."/>
            <person name="Muzemil S."/>
            <person name="Studholme D.J."/>
        </authorList>
    </citation>
    <scope>NUCLEOTIDE SEQUENCE [LARGE SCALE GENOMIC DNA]</scope>
</reference>
<proteinExistence type="predicted"/>